<dbReference type="PANTHER" id="PTHR11530">
    <property type="entry name" value="D-AMINO ACID OXIDASE"/>
    <property type="match status" value="1"/>
</dbReference>
<gene>
    <name evidence="10" type="ORF">GCM10023322_61710</name>
</gene>
<comment type="similarity">
    <text evidence="2">Belongs to the DAMOX/DASOX family.</text>
</comment>
<dbReference type="Proteomes" id="UP001501570">
    <property type="component" value="Unassembled WGS sequence"/>
</dbReference>
<comment type="catalytic activity">
    <reaction evidence="8">
        <text>a D-alpha-amino acid + O2 + H2O = a 2-oxocarboxylate + H2O2 + NH4(+)</text>
        <dbReference type="Rhea" id="RHEA:21816"/>
        <dbReference type="ChEBI" id="CHEBI:15377"/>
        <dbReference type="ChEBI" id="CHEBI:15379"/>
        <dbReference type="ChEBI" id="CHEBI:16240"/>
        <dbReference type="ChEBI" id="CHEBI:28938"/>
        <dbReference type="ChEBI" id="CHEBI:35179"/>
        <dbReference type="ChEBI" id="CHEBI:59871"/>
        <dbReference type="EC" id="1.4.3.3"/>
    </reaction>
    <physiologicalReaction direction="left-to-right" evidence="8">
        <dbReference type="Rhea" id="RHEA:21817"/>
    </physiologicalReaction>
</comment>
<accession>A0ABP9SFA7</accession>
<dbReference type="EC" id="1.4.3.3" evidence="6"/>
<protein>
    <recommendedName>
        <fullName evidence="7">D-amino-acid oxidase</fullName>
        <ecNumber evidence="6">1.4.3.3</ecNumber>
    </recommendedName>
</protein>
<evidence type="ECO:0000313" key="11">
    <source>
        <dbReference type="Proteomes" id="UP001501570"/>
    </source>
</evidence>
<dbReference type="PIRSF" id="PIRSF000189">
    <property type="entry name" value="D-aa_oxidase"/>
    <property type="match status" value="1"/>
</dbReference>
<dbReference type="InterPro" id="IPR006076">
    <property type="entry name" value="FAD-dep_OxRdtase"/>
</dbReference>
<evidence type="ECO:0000256" key="7">
    <source>
        <dbReference type="ARBA" id="ARBA00039751"/>
    </source>
</evidence>
<evidence type="ECO:0000256" key="2">
    <source>
        <dbReference type="ARBA" id="ARBA00006730"/>
    </source>
</evidence>
<name>A0ABP9SFA7_9ACTN</name>
<evidence type="ECO:0000256" key="8">
    <source>
        <dbReference type="ARBA" id="ARBA00049547"/>
    </source>
</evidence>
<evidence type="ECO:0000256" key="5">
    <source>
        <dbReference type="ARBA" id="ARBA00023002"/>
    </source>
</evidence>
<keyword evidence="3" id="KW-0285">Flavoprotein</keyword>
<dbReference type="PROSITE" id="PS00677">
    <property type="entry name" value="DAO"/>
    <property type="match status" value="1"/>
</dbReference>
<keyword evidence="5" id="KW-0560">Oxidoreductase</keyword>
<dbReference type="SUPFAM" id="SSF51971">
    <property type="entry name" value="Nucleotide-binding domain"/>
    <property type="match status" value="1"/>
</dbReference>
<dbReference type="Gene3D" id="3.30.9.10">
    <property type="entry name" value="D-Amino Acid Oxidase, subunit A, domain 2"/>
    <property type="match status" value="1"/>
</dbReference>
<dbReference type="EMBL" id="BAABJQ010000023">
    <property type="protein sequence ID" value="GAA5195293.1"/>
    <property type="molecule type" value="Genomic_DNA"/>
</dbReference>
<dbReference type="InterPro" id="IPR006181">
    <property type="entry name" value="D-amino_acid_oxidase_CS"/>
</dbReference>
<evidence type="ECO:0000256" key="3">
    <source>
        <dbReference type="ARBA" id="ARBA00022630"/>
    </source>
</evidence>
<comment type="caution">
    <text evidence="10">The sequence shown here is derived from an EMBL/GenBank/DDBJ whole genome shotgun (WGS) entry which is preliminary data.</text>
</comment>
<evidence type="ECO:0000256" key="1">
    <source>
        <dbReference type="ARBA" id="ARBA00001974"/>
    </source>
</evidence>
<reference evidence="11" key="1">
    <citation type="journal article" date="2019" name="Int. J. Syst. Evol. Microbiol.">
        <title>The Global Catalogue of Microorganisms (GCM) 10K type strain sequencing project: providing services to taxonomists for standard genome sequencing and annotation.</title>
        <authorList>
            <consortium name="The Broad Institute Genomics Platform"/>
            <consortium name="The Broad Institute Genome Sequencing Center for Infectious Disease"/>
            <person name="Wu L."/>
            <person name="Ma J."/>
        </authorList>
    </citation>
    <scope>NUCLEOTIDE SEQUENCE [LARGE SCALE GENOMIC DNA]</scope>
    <source>
        <strain evidence="11">JCM 18304</strain>
    </source>
</reference>
<evidence type="ECO:0000313" key="10">
    <source>
        <dbReference type="EMBL" id="GAA5195293.1"/>
    </source>
</evidence>
<keyword evidence="11" id="KW-1185">Reference proteome</keyword>
<keyword evidence="4" id="KW-0274">FAD</keyword>
<evidence type="ECO:0000256" key="6">
    <source>
        <dbReference type="ARBA" id="ARBA00039101"/>
    </source>
</evidence>
<evidence type="ECO:0000256" key="4">
    <source>
        <dbReference type="ARBA" id="ARBA00022827"/>
    </source>
</evidence>
<dbReference type="PANTHER" id="PTHR11530:SF11">
    <property type="entry name" value="D-ASPARTATE OXIDASE"/>
    <property type="match status" value="1"/>
</dbReference>
<proteinExistence type="inferred from homology"/>
<feature type="domain" description="FAD dependent oxidoreductase" evidence="9">
    <location>
        <begin position="7"/>
        <end position="314"/>
    </location>
</feature>
<evidence type="ECO:0000259" key="9">
    <source>
        <dbReference type="Pfam" id="PF01266"/>
    </source>
</evidence>
<organism evidence="10 11">
    <name type="scientific">Rugosimonospora acidiphila</name>
    <dbReference type="NCBI Taxonomy" id="556531"/>
    <lineage>
        <taxon>Bacteria</taxon>
        <taxon>Bacillati</taxon>
        <taxon>Actinomycetota</taxon>
        <taxon>Actinomycetes</taxon>
        <taxon>Micromonosporales</taxon>
        <taxon>Micromonosporaceae</taxon>
        <taxon>Rugosimonospora</taxon>
    </lineage>
</organism>
<dbReference type="Gene3D" id="3.40.50.720">
    <property type="entry name" value="NAD(P)-binding Rossmann-like Domain"/>
    <property type="match status" value="1"/>
</dbReference>
<comment type="cofactor">
    <cofactor evidence="1">
        <name>FAD</name>
        <dbReference type="ChEBI" id="CHEBI:57692"/>
    </cofactor>
</comment>
<dbReference type="RefSeq" id="WP_345635557.1">
    <property type="nucleotide sequence ID" value="NZ_BAABJQ010000023.1"/>
</dbReference>
<dbReference type="SUPFAM" id="SSF54373">
    <property type="entry name" value="FAD-linked reductases, C-terminal domain"/>
    <property type="match status" value="1"/>
</dbReference>
<dbReference type="InterPro" id="IPR023209">
    <property type="entry name" value="DAO"/>
</dbReference>
<sequence length="322" mass="34634">MRRVRTDVLVIGAGVVGLTTAVTLAEAGVGVRVRADRRPTETTSFAAGAIWGPYLVRHPHAAAWGWETFDVLKELAASPDETGVRMVGGIEASREHECPPDWVTDVPGYRPCTQSELPDGFVSGWYYVAPIIDMSVYLAYLERRLGNAGVKIETGHVASIEDALTQAAIAINCTGFGARDLVPDDQMTPIRGQLVVADNPGLTEFFAESSDESELTYFLPQGEHVILGGTAEKGEHEMVADPAAAARIIKRCAAIEPRLADVPIRALSRVGIRPSRPEVRVEHVSFGRRHVIHNYGHGGAGVSLSWGCAHEVRDIAVGLISA</sequence>
<dbReference type="Pfam" id="PF01266">
    <property type="entry name" value="DAO"/>
    <property type="match status" value="1"/>
</dbReference>